<feature type="compositionally biased region" description="Acidic residues" evidence="1">
    <location>
        <begin position="203"/>
        <end position="213"/>
    </location>
</feature>
<feature type="compositionally biased region" description="Pro residues" evidence="1">
    <location>
        <begin position="33"/>
        <end position="45"/>
    </location>
</feature>
<feature type="region of interest" description="Disordered" evidence="1">
    <location>
        <begin position="1"/>
        <end position="83"/>
    </location>
</feature>
<protein>
    <submittedName>
        <fullName evidence="2">Uncharacterized protein</fullName>
    </submittedName>
</protein>
<evidence type="ECO:0000256" key="1">
    <source>
        <dbReference type="SAM" id="MobiDB-lite"/>
    </source>
</evidence>
<name>A0A6G1H5L9_9PEZI</name>
<accession>A0A6G1H5L9</accession>
<feature type="compositionally biased region" description="Polar residues" evidence="1">
    <location>
        <begin position="69"/>
        <end position="83"/>
    </location>
</feature>
<keyword evidence="3" id="KW-1185">Reference proteome</keyword>
<organism evidence="2 3">
    <name type="scientific">Aulographum hederae CBS 113979</name>
    <dbReference type="NCBI Taxonomy" id="1176131"/>
    <lineage>
        <taxon>Eukaryota</taxon>
        <taxon>Fungi</taxon>
        <taxon>Dikarya</taxon>
        <taxon>Ascomycota</taxon>
        <taxon>Pezizomycotina</taxon>
        <taxon>Dothideomycetes</taxon>
        <taxon>Pleosporomycetidae</taxon>
        <taxon>Aulographales</taxon>
        <taxon>Aulographaceae</taxon>
    </lineage>
</organism>
<feature type="compositionally biased region" description="Basic and acidic residues" evidence="1">
    <location>
        <begin position="164"/>
        <end position="174"/>
    </location>
</feature>
<feature type="region of interest" description="Disordered" evidence="1">
    <location>
        <begin position="164"/>
        <end position="224"/>
    </location>
</feature>
<sequence>MSENVSKQTSQARESTGSFDSSIKSPTASFLLMPPPPRPFGPDLPPTARNAHEAQEQLNNSGPELGTFSMASSNNQHQRSLCQPTSAYPFPFLRSCTGFGGSQHQPTAVQMGKKRAREQHDSEINAKSQEPCETALKRVRFSSFTAATSTAEPERHVRFLLPEEPNHGNWRDTHPTAPALGLGAGKRSAAAEANDRYWTIDPSMEEGEDTEPEPEPRDLFPEEYNRGNFRDANAAASFLGVGKRSAAAEANDRFWTIDPLVGDEEAAKHSRKNRRDAQAPASFDSSLGARKRSAAAEAKDRFWTIDP</sequence>
<feature type="compositionally biased region" description="Basic and acidic residues" evidence="1">
    <location>
        <begin position="214"/>
        <end position="224"/>
    </location>
</feature>
<feature type="compositionally biased region" description="Basic and acidic residues" evidence="1">
    <location>
        <begin position="297"/>
        <end position="307"/>
    </location>
</feature>
<dbReference type="AlphaFoldDB" id="A0A6G1H5L9"/>
<proteinExistence type="predicted"/>
<feature type="region of interest" description="Disordered" evidence="1">
    <location>
        <begin position="101"/>
        <end position="131"/>
    </location>
</feature>
<feature type="region of interest" description="Disordered" evidence="1">
    <location>
        <begin position="264"/>
        <end position="307"/>
    </location>
</feature>
<evidence type="ECO:0000313" key="2">
    <source>
        <dbReference type="EMBL" id="KAF1988299.1"/>
    </source>
</evidence>
<gene>
    <name evidence="2" type="ORF">K402DRAFT_419637</name>
</gene>
<feature type="compositionally biased region" description="Polar residues" evidence="1">
    <location>
        <begin position="1"/>
        <end position="28"/>
    </location>
</feature>
<dbReference type="Proteomes" id="UP000800041">
    <property type="component" value="Unassembled WGS sequence"/>
</dbReference>
<reference evidence="2" key="1">
    <citation type="journal article" date="2020" name="Stud. Mycol.">
        <title>101 Dothideomycetes genomes: a test case for predicting lifestyles and emergence of pathogens.</title>
        <authorList>
            <person name="Haridas S."/>
            <person name="Albert R."/>
            <person name="Binder M."/>
            <person name="Bloem J."/>
            <person name="Labutti K."/>
            <person name="Salamov A."/>
            <person name="Andreopoulos B."/>
            <person name="Baker S."/>
            <person name="Barry K."/>
            <person name="Bills G."/>
            <person name="Bluhm B."/>
            <person name="Cannon C."/>
            <person name="Castanera R."/>
            <person name="Culley D."/>
            <person name="Daum C."/>
            <person name="Ezra D."/>
            <person name="Gonzalez J."/>
            <person name="Henrissat B."/>
            <person name="Kuo A."/>
            <person name="Liang C."/>
            <person name="Lipzen A."/>
            <person name="Lutzoni F."/>
            <person name="Magnuson J."/>
            <person name="Mondo S."/>
            <person name="Nolan M."/>
            <person name="Ohm R."/>
            <person name="Pangilinan J."/>
            <person name="Park H.-J."/>
            <person name="Ramirez L."/>
            <person name="Alfaro M."/>
            <person name="Sun H."/>
            <person name="Tritt A."/>
            <person name="Yoshinaga Y."/>
            <person name="Zwiers L.-H."/>
            <person name="Turgeon B."/>
            <person name="Goodwin S."/>
            <person name="Spatafora J."/>
            <person name="Crous P."/>
            <person name="Grigoriev I."/>
        </authorList>
    </citation>
    <scope>NUCLEOTIDE SEQUENCE</scope>
    <source>
        <strain evidence="2">CBS 113979</strain>
    </source>
</reference>
<evidence type="ECO:0000313" key="3">
    <source>
        <dbReference type="Proteomes" id="UP000800041"/>
    </source>
</evidence>
<dbReference type="EMBL" id="ML977149">
    <property type="protein sequence ID" value="KAF1988299.1"/>
    <property type="molecule type" value="Genomic_DNA"/>
</dbReference>